<evidence type="ECO:0000313" key="2">
    <source>
        <dbReference type="EMBL" id="KAL2865016.1"/>
    </source>
</evidence>
<reference evidence="2 3" key="1">
    <citation type="submission" date="2024-07" db="EMBL/GenBank/DDBJ databases">
        <title>Section-level genome sequencing and comparative genomics of Aspergillus sections Usti and Cavernicolus.</title>
        <authorList>
            <consortium name="Lawrence Berkeley National Laboratory"/>
            <person name="Nybo J.L."/>
            <person name="Vesth T.C."/>
            <person name="Theobald S."/>
            <person name="Frisvad J.C."/>
            <person name="Larsen T.O."/>
            <person name="Kjaerboelling I."/>
            <person name="Rothschild-Mancinelli K."/>
            <person name="Lyhne E.K."/>
            <person name="Kogle M.E."/>
            <person name="Barry K."/>
            <person name="Clum A."/>
            <person name="Na H."/>
            <person name="Ledsgaard L."/>
            <person name="Lin J."/>
            <person name="Lipzen A."/>
            <person name="Kuo A."/>
            <person name="Riley R."/>
            <person name="Mondo S."/>
            <person name="Labutti K."/>
            <person name="Haridas S."/>
            <person name="Pangalinan J."/>
            <person name="Salamov A.A."/>
            <person name="Simmons B.A."/>
            <person name="Magnuson J.K."/>
            <person name="Chen J."/>
            <person name="Drula E."/>
            <person name="Henrissat B."/>
            <person name="Wiebenga A."/>
            <person name="Lubbers R.J."/>
            <person name="Gomes A.C."/>
            <person name="Macurrencykelacurrency M.R."/>
            <person name="Stajich J."/>
            <person name="Grigoriev I.V."/>
            <person name="Mortensen U.H."/>
            <person name="De Vries R.P."/>
            <person name="Baker S.E."/>
            <person name="Andersen M.R."/>
        </authorList>
    </citation>
    <scope>NUCLEOTIDE SEQUENCE [LARGE SCALE GENOMIC DNA]</scope>
    <source>
        <strain evidence="2 3">CBS 449.75</strain>
    </source>
</reference>
<protein>
    <submittedName>
        <fullName evidence="2">Uncharacterized protein</fullName>
    </submittedName>
</protein>
<sequence length="154" mass="17341">MKFTSALVSGLLATSASAAFDKWAPWGKRDYSCINVYQGVPENATLAANWPVEIGFNRNSGRCDAIYDQYPNSNYSVWLYNNPVRELGNVQADYQVRLRDGIPSDAGRVTVTLPSDLPEVDDDTVWYLRLDTWLPTAPQMPSFFNVQGPFRLVR</sequence>
<feature type="signal peptide" evidence="1">
    <location>
        <begin position="1"/>
        <end position="18"/>
    </location>
</feature>
<organism evidence="2 3">
    <name type="scientific">Aspergillus lucknowensis</name>
    <dbReference type="NCBI Taxonomy" id="176173"/>
    <lineage>
        <taxon>Eukaryota</taxon>
        <taxon>Fungi</taxon>
        <taxon>Dikarya</taxon>
        <taxon>Ascomycota</taxon>
        <taxon>Pezizomycotina</taxon>
        <taxon>Eurotiomycetes</taxon>
        <taxon>Eurotiomycetidae</taxon>
        <taxon>Eurotiales</taxon>
        <taxon>Aspergillaceae</taxon>
        <taxon>Aspergillus</taxon>
        <taxon>Aspergillus subgen. Nidulantes</taxon>
    </lineage>
</organism>
<keyword evidence="3" id="KW-1185">Reference proteome</keyword>
<name>A0ABR4LKL7_9EURO</name>
<dbReference type="EMBL" id="JBFXLQ010000035">
    <property type="protein sequence ID" value="KAL2865016.1"/>
    <property type="molecule type" value="Genomic_DNA"/>
</dbReference>
<evidence type="ECO:0000256" key="1">
    <source>
        <dbReference type="SAM" id="SignalP"/>
    </source>
</evidence>
<dbReference type="Proteomes" id="UP001610432">
    <property type="component" value="Unassembled WGS sequence"/>
</dbReference>
<dbReference type="GeneID" id="98148489"/>
<feature type="chain" id="PRO_5045287325" evidence="1">
    <location>
        <begin position="19"/>
        <end position="154"/>
    </location>
</feature>
<evidence type="ECO:0000313" key="3">
    <source>
        <dbReference type="Proteomes" id="UP001610432"/>
    </source>
</evidence>
<keyword evidence="1" id="KW-0732">Signal</keyword>
<comment type="caution">
    <text evidence="2">The sequence shown here is derived from an EMBL/GenBank/DDBJ whole genome shotgun (WGS) entry which is preliminary data.</text>
</comment>
<accession>A0ABR4LKL7</accession>
<dbReference type="RefSeq" id="XP_070883995.1">
    <property type="nucleotide sequence ID" value="XM_071033417.1"/>
</dbReference>
<gene>
    <name evidence="2" type="ORF">BJX67DRAFT_383232</name>
</gene>
<proteinExistence type="predicted"/>